<dbReference type="Pfam" id="PF10109">
    <property type="entry name" value="Phage_TAC_7"/>
    <property type="match status" value="1"/>
</dbReference>
<accession>A0ABV6S1J2</accession>
<gene>
    <name evidence="1" type="ORF">ACFFF8_00645</name>
</gene>
<sequence>MSAETETLDELVLTLRKPVEHGGMTYTQLTLKEPTAAQWNEWDGKKGVDADITAISVIAGVPSQAVAKIGARDIITASRFIARFLE</sequence>
<dbReference type="Proteomes" id="UP001589858">
    <property type="component" value="Unassembled WGS sequence"/>
</dbReference>
<comment type="caution">
    <text evidence="1">The sequence shown here is derived from an EMBL/GenBank/DDBJ whole genome shotgun (WGS) entry which is preliminary data.</text>
</comment>
<evidence type="ECO:0000313" key="1">
    <source>
        <dbReference type="EMBL" id="MFC0683096.1"/>
    </source>
</evidence>
<reference evidence="1 2" key="1">
    <citation type="submission" date="2024-09" db="EMBL/GenBank/DDBJ databases">
        <authorList>
            <person name="Sun Q."/>
            <person name="Mori K."/>
        </authorList>
    </citation>
    <scope>NUCLEOTIDE SEQUENCE [LARGE SCALE GENOMIC DNA]</scope>
    <source>
        <strain evidence="1 2">CICC 11035S</strain>
    </source>
</reference>
<proteinExistence type="predicted"/>
<dbReference type="RefSeq" id="WP_267220782.1">
    <property type="nucleotide sequence ID" value="NZ_JAPCWC010000008.1"/>
</dbReference>
<keyword evidence="2" id="KW-1185">Reference proteome</keyword>
<dbReference type="EMBL" id="JBHLTM010000003">
    <property type="protein sequence ID" value="MFC0683096.1"/>
    <property type="molecule type" value="Genomic_DNA"/>
</dbReference>
<evidence type="ECO:0000313" key="2">
    <source>
        <dbReference type="Proteomes" id="UP001589858"/>
    </source>
</evidence>
<protein>
    <submittedName>
        <fullName evidence="1">Phage tail assembly protein</fullName>
    </submittedName>
</protein>
<dbReference type="InterPro" id="IPR019289">
    <property type="entry name" value="Phage_tail_E/E"/>
</dbReference>
<name>A0ABV6S1J2_9SPHN</name>
<organism evidence="1 2">
    <name type="scientific">Novosphingobium clariflavum</name>
    <dbReference type="NCBI Taxonomy" id="2029884"/>
    <lineage>
        <taxon>Bacteria</taxon>
        <taxon>Pseudomonadati</taxon>
        <taxon>Pseudomonadota</taxon>
        <taxon>Alphaproteobacteria</taxon>
        <taxon>Sphingomonadales</taxon>
        <taxon>Sphingomonadaceae</taxon>
        <taxon>Novosphingobium</taxon>
    </lineage>
</organism>